<evidence type="ECO:0000313" key="2">
    <source>
        <dbReference type="EMBL" id="CAG2194828.1"/>
    </source>
</evidence>
<dbReference type="EMBL" id="CAJPWZ010000498">
    <property type="protein sequence ID" value="CAG2194828.1"/>
    <property type="molecule type" value="Genomic_DNA"/>
</dbReference>
<feature type="region of interest" description="Disordered" evidence="1">
    <location>
        <begin position="149"/>
        <end position="170"/>
    </location>
</feature>
<gene>
    <name evidence="2" type="ORF">MEDL_9821</name>
</gene>
<evidence type="ECO:0000313" key="3">
    <source>
        <dbReference type="Proteomes" id="UP000683360"/>
    </source>
</evidence>
<accession>A0A8S3QK92</accession>
<organism evidence="2 3">
    <name type="scientific">Mytilus edulis</name>
    <name type="common">Blue mussel</name>
    <dbReference type="NCBI Taxonomy" id="6550"/>
    <lineage>
        <taxon>Eukaryota</taxon>
        <taxon>Metazoa</taxon>
        <taxon>Spiralia</taxon>
        <taxon>Lophotrochozoa</taxon>
        <taxon>Mollusca</taxon>
        <taxon>Bivalvia</taxon>
        <taxon>Autobranchia</taxon>
        <taxon>Pteriomorphia</taxon>
        <taxon>Mytilida</taxon>
        <taxon>Mytiloidea</taxon>
        <taxon>Mytilidae</taxon>
        <taxon>Mytilinae</taxon>
        <taxon>Mytilus</taxon>
    </lineage>
</organism>
<sequence length="209" mass="23494">MFQGPSAVKESMMSLRVDAFGNQTFYEKVDETEILYAEFPQVKIKALANYTHTVDEQQVAMMKTDQIYSLIKQVGDWWEITDNPGPSFFVKSKYAVIVTEGHVLSPVRKPSIKHGVSSTAVQKYYTGATDDYDIIPGDHIDEKATFQKTTGGDQSMHNKHAPVRKANSSGLQRRAAVYYSENQDSSDIALKPSQKTKAFRKRGPCLFQV</sequence>
<dbReference type="Proteomes" id="UP000683360">
    <property type="component" value="Unassembled WGS sequence"/>
</dbReference>
<proteinExistence type="predicted"/>
<evidence type="ECO:0000256" key="1">
    <source>
        <dbReference type="SAM" id="MobiDB-lite"/>
    </source>
</evidence>
<dbReference type="AlphaFoldDB" id="A0A8S3QK92"/>
<name>A0A8S3QK92_MYTED</name>
<comment type="caution">
    <text evidence="2">The sequence shown here is derived from an EMBL/GenBank/DDBJ whole genome shotgun (WGS) entry which is preliminary data.</text>
</comment>
<keyword evidence="3" id="KW-1185">Reference proteome</keyword>
<reference evidence="2" key="1">
    <citation type="submission" date="2021-03" db="EMBL/GenBank/DDBJ databases">
        <authorList>
            <person name="Bekaert M."/>
        </authorList>
    </citation>
    <scope>NUCLEOTIDE SEQUENCE</scope>
</reference>
<protein>
    <submittedName>
        <fullName evidence="2">Uncharacterized protein</fullName>
    </submittedName>
</protein>